<keyword evidence="8 11" id="KW-1133">Transmembrane helix</keyword>
<dbReference type="InterPro" id="IPR010559">
    <property type="entry name" value="Sig_transdc_His_kin_internal"/>
</dbReference>
<keyword evidence="7" id="KW-0067">ATP-binding</keyword>
<dbReference type="InterPro" id="IPR036890">
    <property type="entry name" value="HATPase_C_sf"/>
</dbReference>
<evidence type="ECO:0000259" key="12">
    <source>
        <dbReference type="PROSITE" id="PS50109"/>
    </source>
</evidence>
<dbReference type="EMBL" id="AP027079">
    <property type="protein sequence ID" value="BDU69366.1"/>
    <property type="molecule type" value="Genomic_DNA"/>
</dbReference>
<evidence type="ECO:0000256" key="3">
    <source>
        <dbReference type="ARBA" id="ARBA00022679"/>
    </source>
</evidence>
<dbReference type="Pfam" id="PF06580">
    <property type="entry name" value="His_kinase"/>
    <property type="match status" value="1"/>
</dbReference>
<evidence type="ECO:0000256" key="6">
    <source>
        <dbReference type="ARBA" id="ARBA00022777"/>
    </source>
</evidence>
<keyword evidence="9" id="KW-0902">Two-component regulatory system</keyword>
<dbReference type="Proteomes" id="UP001242010">
    <property type="component" value="Chromosome"/>
</dbReference>
<feature type="transmembrane region" description="Helical" evidence="11">
    <location>
        <begin position="248"/>
        <end position="267"/>
    </location>
</feature>
<dbReference type="InterPro" id="IPR050640">
    <property type="entry name" value="Bact_2-comp_sensor_kinase"/>
</dbReference>
<dbReference type="PANTHER" id="PTHR34220:SF7">
    <property type="entry name" value="SENSOR HISTIDINE KINASE YPDA"/>
    <property type="match status" value="1"/>
</dbReference>
<feature type="transmembrane region" description="Helical" evidence="11">
    <location>
        <begin position="151"/>
        <end position="176"/>
    </location>
</feature>
<evidence type="ECO:0000256" key="7">
    <source>
        <dbReference type="ARBA" id="ARBA00022840"/>
    </source>
</evidence>
<feature type="transmembrane region" description="Helical" evidence="11">
    <location>
        <begin position="122"/>
        <end position="145"/>
    </location>
</feature>
<sequence length="494" mass="53774">MTPEVEHRFGGPWTEEKLQAITKYLSFDIFSQPNGNQLPVTAALNAAVFGTGTLPLAFAHAPWILVRMTEWVNFSWGPIEGKLLWDVLRNLAVNGMGAYFVTRLSAVRRALTEIRPRRLDTLVLTLVFGLFSILGNFLGLPIHGALANTRIVGAIAGGLIGGPLVGAGAGLLGGLVRLGMGGYTAPAALVANLLAGLVGGFVRTRLGYQRITVPVAFLTGLAGELVLKACILTLSKPFELAWKLEKTIAVPTILANATAVAIFLLVVKDVYREQEKATVDARHQTSQIQAELQALRAQVNPHFLFNTLATIGALTRTSPERAREIVKRLSEFLRRSLHRQEQQVPLADELKTVELYLDIEQARFGTRITSDIEVDPALSRTMVPVFSVQLLVENAVKHGIGPRPEGGRVAVTAHREGGRLRIRVEDDGLGLHQDRLDRINRREFEGYGEGTGLRNLQRRLELMYGGPASLRLSQAGEGTGIVAILDLPLDEVGP</sequence>
<keyword evidence="10 11" id="KW-0472">Membrane</keyword>
<dbReference type="InterPro" id="IPR011620">
    <property type="entry name" value="Sig_transdc_His_kinase_LytS_TM"/>
</dbReference>
<proteinExistence type="predicted"/>
<name>A0ABN6UX36_9BACT</name>
<keyword evidence="4 11" id="KW-0812">Transmembrane</keyword>
<feature type="transmembrane region" description="Helical" evidence="11">
    <location>
        <begin position="208"/>
        <end position="227"/>
    </location>
</feature>
<keyword evidence="5" id="KW-0547">Nucleotide-binding</keyword>
<evidence type="ECO:0000256" key="5">
    <source>
        <dbReference type="ARBA" id="ARBA00022741"/>
    </source>
</evidence>
<dbReference type="PROSITE" id="PS50109">
    <property type="entry name" value="HIS_KIN"/>
    <property type="match status" value="1"/>
</dbReference>
<organism evidence="13 14">
    <name type="scientific">Geothrix oryzae</name>
    <dbReference type="NCBI Taxonomy" id="2927975"/>
    <lineage>
        <taxon>Bacteria</taxon>
        <taxon>Pseudomonadati</taxon>
        <taxon>Acidobacteriota</taxon>
        <taxon>Holophagae</taxon>
        <taxon>Holophagales</taxon>
        <taxon>Holophagaceae</taxon>
        <taxon>Geothrix</taxon>
    </lineage>
</organism>
<protein>
    <recommendedName>
        <fullName evidence="12">Histidine kinase domain-containing protein</fullName>
    </recommendedName>
</protein>
<dbReference type="InterPro" id="IPR003594">
    <property type="entry name" value="HATPase_dom"/>
</dbReference>
<gene>
    <name evidence="13" type="ORF">GETHOR_14670</name>
</gene>
<accession>A0ABN6UX36</accession>
<dbReference type="Gene3D" id="3.30.565.10">
    <property type="entry name" value="Histidine kinase-like ATPase, C-terminal domain"/>
    <property type="match status" value="1"/>
</dbReference>
<dbReference type="InterPro" id="IPR005467">
    <property type="entry name" value="His_kinase_dom"/>
</dbReference>
<keyword evidence="3" id="KW-0808">Transferase</keyword>
<reference evidence="14" key="1">
    <citation type="journal article" date="2023" name="Int. J. Syst. Evol. Microbiol.">
        <title>Mesoterricola silvestris gen. nov., sp. nov., Mesoterricola sediminis sp. nov., Geothrix oryzae sp. nov., Geothrix edaphica sp. nov., Geothrix rubra sp. nov., and Geothrix limicola sp. nov., six novel members of Acidobacteriota isolated from soils.</title>
        <authorList>
            <person name="Itoh H."/>
            <person name="Sugisawa Y."/>
            <person name="Mise K."/>
            <person name="Xu Z."/>
            <person name="Kuniyasu M."/>
            <person name="Ushijima N."/>
            <person name="Kawano K."/>
            <person name="Kobayashi E."/>
            <person name="Shiratori Y."/>
            <person name="Masuda Y."/>
            <person name="Senoo K."/>
        </authorList>
    </citation>
    <scope>NUCLEOTIDE SEQUENCE [LARGE SCALE GENOMIC DNA]</scope>
    <source>
        <strain evidence="14">Red222</strain>
    </source>
</reference>
<evidence type="ECO:0000313" key="13">
    <source>
        <dbReference type="EMBL" id="BDU69366.1"/>
    </source>
</evidence>
<dbReference type="SUPFAM" id="SSF55874">
    <property type="entry name" value="ATPase domain of HSP90 chaperone/DNA topoisomerase II/histidine kinase"/>
    <property type="match status" value="1"/>
</dbReference>
<evidence type="ECO:0000256" key="4">
    <source>
        <dbReference type="ARBA" id="ARBA00022692"/>
    </source>
</evidence>
<evidence type="ECO:0000256" key="11">
    <source>
        <dbReference type="SAM" id="Phobius"/>
    </source>
</evidence>
<evidence type="ECO:0000256" key="9">
    <source>
        <dbReference type="ARBA" id="ARBA00023012"/>
    </source>
</evidence>
<keyword evidence="6" id="KW-0418">Kinase</keyword>
<evidence type="ECO:0000256" key="2">
    <source>
        <dbReference type="ARBA" id="ARBA00022475"/>
    </source>
</evidence>
<keyword evidence="2" id="KW-1003">Cell membrane</keyword>
<dbReference type="Gene3D" id="1.10.1760.20">
    <property type="match status" value="1"/>
</dbReference>
<dbReference type="Pfam" id="PF02518">
    <property type="entry name" value="HATPase_c"/>
    <property type="match status" value="1"/>
</dbReference>
<evidence type="ECO:0000256" key="10">
    <source>
        <dbReference type="ARBA" id="ARBA00023136"/>
    </source>
</evidence>
<dbReference type="PANTHER" id="PTHR34220">
    <property type="entry name" value="SENSOR HISTIDINE KINASE YPDA"/>
    <property type="match status" value="1"/>
</dbReference>
<evidence type="ECO:0000313" key="14">
    <source>
        <dbReference type="Proteomes" id="UP001242010"/>
    </source>
</evidence>
<evidence type="ECO:0000256" key="1">
    <source>
        <dbReference type="ARBA" id="ARBA00004651"/>
    </source>
</evidence>
<feature type="transmembrane region" description="Helical" evidence="11">
    <location>
        <begin position="42"/>
        <end position="63"/>
    </location>
</feature>
<comment type="subcellular location">
    <subcellularLocation>
        <location evidence="1">Cell membrane</location>
        <topology evidence="1">Multi-pass membrane protein</topology>
    </subcellularLocation>
</comment>
<feature type="transmembrane region" description="Helical" evidence="11">
    <location>
        <begin position="183"/>
        <end position="202"/>
    </location>
</feature>
<feature type="domain" description="Histidine kinase" evidence="12">
    <location>
        <begin position="391"/>
        <end position="491"/>
    </location>
</feature>
<keyword evidence="14" id="KW-1185">Reference proteome</keyword>
<dbReference type="Pfam" id="PF07694">
    <property type="entry name" value="5TM-5TMR_LYT"/>
    <property type="match status" value="1"/>
</dbReference>
<evidence type="ECO:0000256" key="8">
    <source>
        <dbReference type="ARBA" id="ARBA00022989"/>
    </source>
</evidence>